<accession>A0A8S1ZYV9</accession>
<evidence type="ECO:0000313" key="2">
    <source>
        <dbReference type="EMBL" id="CAE5978155.1"/>
    </source>
</evidence>
<dbReference type="PANTHER" id="PTHR23054">
    <property type="entry name" value="TERNARY COMPLEX FACTOR MIP1, LEUCINE-ZIPPER-RELATED"/>
    <property type="match status" value="1"/>
</dbReference>
<name>A0A8S1ZYV9_ARAAE</name>
<sequence length="256" mass="28999">MDKIKRSDSGHPSLADLLGLNTLSPNKLSEEILRSICVVHYKLSDKQGHSRIVKKNSKNENINEELGVVIGKLCLEDDNLKSVESLLQNFRSLVQKLEKVDPERMAREEKLAFWINIHNALVMHAAFNIGGERINAYDVQSSILGIHACHSPSRLWTLFSPARSSKTSSGRHTYSLDYAEPLLHFALSTGASTDPMVRVYTAEGIFQELRQARDRFIQTSVRFEKETKILLPKIIYNYAKDTLSTWLNSLIPYQSA</sequence>
<dbReference type="EMBL" id="LR999453">
    <property type="protein sequence ID" value="CAE5978155.1"/>
    <property type="molecule type" value="Genomic_DNA"/>
</dbReference>
<evidence type="ECO:0000313" key="3">
    <source>
        <dbReference type="Proteomes" id="UP000682877"/>
    </source>
</evidence>
<organism evidence="2 3">
    <name type="scientific">Arabidopsis arenosa</name>
    <name type="common">Sand rock-cress</name>
    <name type="synonym">Cardaminopsis arenosa</name>
    <dbReference type="NCBI Taxonomy" id="38785"/>
    <lineage>
        <taxon>Eukaryota</taxon>
        <taxon>Viridiplantae</taxon>
        <taxon>Streptophyta</taxon>
        <taxon>Embryophyta</taxon>
        <taxon>Tracheophyta</taxon>
        <taxon>Spermatophyta</taxon>
        <taxon>Magnoliopsida</taxon>
        <taxon>eudicotyledons</taxon>
        <taxon>Gunneridae</taxon>
        <taxon>Pentapetalae</taxon>
        <taxon>rosids</taxon>
        <taxon>malvids</taxon>
        <taxon>Brassicales</taxon>
        <taxon>Brassicaceae</taxon>
        <taxon>Camelineae</taxon>
        <taxon>Arabidopsis</taxon>
    </lineage>
</organism>
<feature type="domain" description="DUF547" evidence="1">
    <location>
        <begin position="103"/>
        <end position="217"/>
    </location>
</feature>
<keyword evidence="3" id="KW-1185">Reference proteome</keyword>
<dbReference type="Proteomes" id="UP000682877">
    <property type="component" value="Chromosome 3"/>
</dbReference>
<dbReference type="AlphaFoldDB" id="A0A8S1ZYV9"/>
<proteinExistence type="predicted"/>
<evidence type="ECO:0000259" key="1">
    <source>
        <dbReference type="Pfam" id="PF04784"/>
    </source>
</evidence>
<gene>
    <name evidence="2" type="ORF">AARE701A_LOCUS8417</name>
</gene>
<protein>
    <recommendedName>
        <fullName evidence="1">DUF547 domain-containing protein</fullName>
    </recommendedName>
</protein>
<reference evidence="2" key="1">
    <citation type="submission" date="2021-01" db="EMBL/GenBank/DDBJ databases">
        <authorList>
            <person name="Bezrukov I."/>
        </authorList>
    </citation>
    <scope>NUCLEOTIDE SEQUENCE</scope>
</reference>
<dbReference type="InterPro" id="IPR006869">
    <property type="entry name" value="DUF547"/>
</dbReference>
<dbReference type="PANTHER" id="PTHR23054:SF62">
    <property type="entry name" value="DUF547 DOMAIN-CONTAINING PROTEIN"/>
    <property type="match status" value="1"/>
</dbReference>
<dbReference type="Pfam" id="PF04784">
    <property type="entry name" value="DUF547"/>
    <property type="match status" value="1"/>
</dbReference>